<proteinExistence type="predicted"/>
<dbReference type="EMBL" id="DUZY01000003">
    <property type="protein sequence ID" value="DAD32546.1"/>
    <property type="molecule type" value="Genomic_DNA"/>
</dbReference>
<protein>
    <submittedName>
        <fullName evidence="1">Uncharacterized protein</fullName>
    </submittedName>
</protein>
<comment type="caution">
    <text evidence="1">The sequence shown here is derived from an EMBL/GenBank/DDBJ whole genome shotgun (WGS) entry which is preliminary data.</text>
</comment>
<evidence type="ECO:0000313" key="2">
    <source>
        <dbReference type="Proteomes" id="UP000607653"/>
    </source>
</evidence>
<reference evidence="1 2" key="1">
    <citation type="journal article" date="2020" name="Mol. Biol. Evol.">
        <title>Distinct Expression and Methylation Patterns for Genes with Different Fates following a Single Whole-Genome Duplication in Flowering Plants.</title>
        <authorList>
            <person name="Shi T."/>
            <person name="Rahmani R.S."/>
            <person name="Gugger P.F."/>
            <person name="Wang M."/>
            <person name="Li H."/>
            <person name="Zhang Y."/>
            <person name="Li Z."/>
            <person name="Wang Q."/>
            <person name="Van de Peer Y."/>
            <person name="Marchal K."/>
            <person name="Chen J."/>
        </authorList>
    </citation>
    <scope>NUCLEOTIDE SEQUENCE [LARGE SCALE GENOMIC DNA]</scope>
    <source>
        <tissue evidence="1">Leaf</tissue>
    </source>
</reference>
<gene>
    <name evidence="1" type="ORF">HUJ06_011397</name>
</gene>
<organism evidence="1 2">
    <name type="scientific">Nelumbo nucifera</name>
    <name type="common">Sacred lotus</name>
    <dbReference type="NCBI Taxonomy" id="4432"/>
    <lineage>
        <taxon>Eukaryota</taxon>
        <taxon>Viridiplantae</taxon>
        <taxon>Streptophyta</taxon>
        <taxon>Embryophyta</taxon>
        <taxon>Tracheophyta</taxon>
        <taxon>Spermatophyta</taxon>
        <taxon>Magnoliopsida</taxon>
        <taxon>Proteales</taxon>
        <taxon>Nelumbonaceae</taxon>
        <taxon>Nelumbo</taxon>
    </lineage>
</organism>
<keyword evidence="2" id="KW-1185">Reference proteome</keyword>
<dbReference type="AlphaFoldDB" id="A0A822YNW5"/>
<accession>A0A822YNW5</accession>
<evidence type="ECO:0000313" key="1">
    <source>
        <dbReference type="EMBL" id="DAD32546.1"/>
    </source>
</evidence>
<sequence>MKTRLGLGWGRRDMVEMRVASTMSKVLKAFDKCFKLQRCDTNHSTTWMHDMLFITKEA</sequence>
<dbReference type="Proteomes" id="UP000607653">
    <property type="component" value="Unassembled WGS sequence"/>
</dbReference>
<name>A0A822YNW5_NELNU</name>